<dbReference type="FunFam" id="3.40.50.720:FF:000084">
    <property type="entry name" value="Short-chain dehydrogenase reductase"/>
    <property type="match status" value="1"/>
</dbReference>
<dbReference type="PROSITE" id="PS00061">
    <property type="entry name" value="ADH_SHORT"/>
    <property type="match status" value="1"/>
</dbReference>
<dbReference type="PRINTS" id="PR00080">
    <property type="entry name" value="SDRFAMILY"/>
</dbReference>
<evidence type="ECO:0000313" key="6">
    <source>
        <dbReference type="Proteomes" id="UP000077519"/>
    </source>
</evidence>
<evidence type="ECO:0000256" key="4">
    <source>
        <dbReference type="RuleBase" id="RU000363"/>
    </source>
</evidence>
<evidence type="ECO:0000256" key="1">
    <source>
        <dbReference type="ARBA" id="ARBA00006484"/>
    </source>
</evidence>
<dbReference type="EMBL" id="LVHI01000040">
    <property type="protein sequence ID" value="OAK51205.1"/>
    <property type="molecule type" value="Genomic_DNA"/>
</dbReference>
<dbReference type="InterPro" id="IPR002347">
    <property type="entry name" value="SDR_fam"/>
</dbReference>
<name>A0A177Y6U1_9NOCA</name>
<dbReference type="InterPro" id="IPR023985">
    <property type="entry name" value="SDR_subfam_1"/>
</dbReference>
<keyword evidence="6" id="KW-1185">Reference proteome</keyword>
<dbReference type="CDD" id="cd05233">
    <property type="entry name" value="SDR_c"/>
    <property type="match status" value="1"/>
</dbReference>
<dbReference type="Pfam" id="PF00106">
    <property type="entry name" value="adh_short"/>
    <property type="match status" value="1"/>
</dbReference>
<gene>
    <name evidence="5" type="ORF">A3K89_13400</name>
</gene>
<dbReference type="RefSeq" id="WP_068431814.1">
    <property type="nucleotide sequence ID" value="NZ_LVHI01000040.1"/>
</dbReference>
<evidence type="ECO:0000256" key="2">
    <source>
        <dbReference type="ARBA" id="ARBA00023002"/>
    </source>
</evidence>
<dbReference type="InterPro" id="IPR036291">
    <property type="entry name" value="NAD(P)-bd_dom_sf"/>
</dbReference>
<reference evidence="5 6" key="1">
    <citation type="submission" date="2016-03" db="EMBL/GenBank/DDBJ databases">
        <title>Genome sequence of Rhodococcus kyotonensis KB10.</title>
        <authorList>
            <person name="Jeong H."/>
            <person name="Hong C.E."/>
            <person name="Jo S.H."/>
            <person name="Park J.M."/>
        </authorList>
    </citation>
    <scope>NUCLEOTIDE SEQUENCE [LARGE SCALE GENOMIC DNA]</scope>
    <source>
        <strain evidence="5 6">KB10</strain>
    </source>
</reference>
<proteinExistence type="inferred from homology"/>
<accession>A0A177Y6U1</accession>
<protein>
    <submittedName>
        <fullName evidence="5">3-ketoacyl-ACP reductase</fullName>
    </submittedName>
</protein>
<dbReference type="InterPro" id="IPR020904">
    <property type="entry name" value="Sc_DH/Rdtase_CS"/>
</dbReference>
<dbReference type="PANTHER" id="PTHR42760">
    <property type="entry name" value="SHORT-CHAIN DEHYDROGENASES/REDUCTASES FAMILY MEMBER"/>
    <property type="match status" value="1"/>
</dbReference>
<dbReference type="PANTHER" id="PTHR42760:SF133">
    <property type="entry name" value="3-OXOACYL-[ACYL-CARRIER-PROTEIN] REDUCTASE"/>
    <property type="match status" value="1"/>
</dbReference>
<evidence type="ECO:0000313" key="5">
    <source>
        <dbReference type="EMBL" id="OAK51205.1"/>
    </source>
</evidence>
<dbReference type="PRINTS" id="PR00081">
    <property type="entry name" value="GDHRDH"/>
</dbReference>
<dbReference type="SUPFAM" id="SSF51735">
    <property type="entry name" value="NAD(P)-binding Rossmann-fold domains"/>
    <property type="match status" value="1"/>
</dbReference>
<keyword evidence="2" id="KW-0560">Oxidoreductase</keyword>
<dbReference type="GO" id="GO:0016616">
    <property type="term" value="F:oxidoreductase activity, acting on the CH-OH group of donors, NAD or NADP as acceptor"/>
    <property type="evidence" value="ECO:0007669"/>
    <property type="project" value="TreeGrafter"/>
</dbReference>
<comment type="similarity">
    <text evidence="1 4">Belongs to the short-chain dehydrogenases/reductases (SDR) family.</text>
</comment>
<dbReference type="AlphaFoldDB" id="A0A177Y6U1"/>
<organism evidence="5 6">
    <name type="scientific">Rhodococcoides kyotonense</name>
    <dbReference type="NCBI Taxonomy" id="398843"/>
    <lineage>
        <taxon>Bacteria</taxon>
        <taxon>Bacillati</taxon>
        <taxon>Actinomycetota</taxon>
        <taxon>Actinomycetes</taxon>
        <taxon>Mycobacteriales</taxon>
        <taxon>Nocardiaceae</taxon>
        <taxon>Rhodococcoides</taxon>
    </lineage>
</organism>
<keyword evidence="3" id="KW-0520">NAD</keyword>
<dbReference type="Gene3D" id="3.40.50.720">
    <property type="entry name" value="NAD(P)-binding Rossmann-like Domain"/>
    <property type="match status" value="1"/>
</dbReference>
<dbReference type="Proteomes" id="UP000077519">
    <property type="component" value="Unassembled WGS sequence"/>
</dbReference>
<dbReference type="NCBIfam" id="TIGR03971">
    <property type="entry name" value="SDR_subfam_1"/>
    <property type="match status" value="1"/>
</dbReference>
<evidence type="ECO:0000256" key="3">
    <source>
        <dbReference type="ARBA" id="ARBA00023027"/>
    </source>
</evidence>
<comment type="caution">
    <text evidence="5">The sequence shown here is derived from an EMBL/GenBank/DDBJ whole genome shotgun (WGS) entry which is preliminary data.</text>
</comment>
<sequence>MGKLDGSTALITGGAKGSGRSHAVTLAREGANIALLDNCVADVDGQHYPGGSEEELQETRSMVERLGRRCITIVADVRDDKDMIDAARQTITELGAIDHLVSSAGIILGFGKLADITPHQWRTVIDTNLTGVYNACRAVLPHMVERRRGNIVITSSTAGRAAYPNISDYGASKWGVIGLMKTVAMEYGQFGIRANCVAPTNVNSGDLPSMNNNPAAYKLFCPDIENPTREQMIERMKTMHPLDVPGVDWQDVSNAYLYLLSDDARMITGEVLHVSAGLTANNIA</sequence>